<evidence type="ECO:0000313" key="2">
    <source>
        <dbReference type="Proteomes" id="UP001177120"/>
    </source>
</evidence>
<dbReference type="Proteomes" id="UP001177120">
    <property type="component" value="Unassembled WGS sequence"/>
</dbReference>
<reference evidence="1" key="1">
    <citation type="journal article" date="2024" name="Int. J. Syst. Evol. Microbiol.">
        <title>Polycladomyces zharkentensis sp. nov., a novel thermophilic cellulose- and starch-degrading member of the Bacillota from a geothermal aquifer in Kazakhstan.</title>
        <authorList>
            <person name="Mashzhan A."/>
            <person name="Kistaubayeva A."/>
            <person name="Javier-Lopez R."/>
            <person name="Bissenova U."/>
            <person name="Bissenbay A."/>
            <person name="Birkeland N.K."/>
        </authorList>
    </citation>
    <scope>NUCLEOTIDE SEQUENCE</scope>
    <source>
        <strain evidence="1">ZKZ2T</strain>
    </source>
</reference>
<name>A0ABS2WI31_9BACL</name>
<gene>
    <name evidence="1" type="ORF">JQC72_06550</name>
</gene>
<protein>
    <recommendedName>
        <fullName evidence="3">Lipoprotein</fullName>
    </recommendedName>
</protein>
<sequence length="222" mass="25857">MNTKWHIFLSFTLFFLLLVGCNPVLNSESQVSTTKQQPKKLTLEEVLSNAKQHLKQNGARYQVSHSLSSDFDGNPLTIGFQGDTDMTYYPPAYYAEGTFHYKNIEESNEDQDEKLIKVYDDGNRFYLYNDKGWRTSMVTSDNPVRIFIPPHPAFTFFKFDDVNEQLATWKNSKAIQMTETNQSYIIKMMLNENTDETTNDIYLKEVQPFISLYKDKFGEDVK</sequence>
<dbReference type="RefSeq" id="WP_205493933.1">
    <property type="nucleotide sequence ID" value="NZ_JAFHAP010000006.1"/>
</dbReference>
<comment type="caution">
    <text evidence="1">The sequence shown here is derived from an EMBL/GenBank/DDBJ whole genome shotgun (WGS) entry which is preliminary data.</text>
</comment>
<proteinExistence type="predicted"/>
<evidence type="ECO:0000313" key="1">
    <source>
        <dbReference type="EMBL" id="MBN2909181.1"/>
    </source>
</evidence>
<dbReference type="PROSITE" id="PS51257">
    <property type="entry name" value="PROKAR_LIPOPROTEIN"/>
    <property type="match status" value="1"/>
</dbReference>
<accession>A0ABS2WI31</accession>
<dbReference type="EMBL" id="JAFHAP010000006">
    <property type="protein sequence ID" value="MBN2909181.1"/>
    <property type="molecule type" value="Genomic_DNA"/>
</dbReference>
<evidence type="ECO:0008006" key="3">
    <source>
        <dbReference type="Google" id="ProtNLM"/>
    </source>
</evidence>
<organism evidence="1 2">
    <name type="scientific">Polycladomyces zharkentensis</name>
    <dbReference type="NCBI Taxonomy" id="2807616"/>
    <lineage>
        <taxon>Bacteria</taxon>
        <taxon>Bacillati</taxon>
        <taxon>Bacillota</taxon>
        <taxon>Bacilli</taxon>
        <taxon>Bacillales</taxon>
        <taxon>Thermoactinomycetaceae</taxon>
        <taxon>Polycladomyces</taxon>
    </lineage>
</organism>
<keyword evidence="2" id="KW-1185">Reference proteome</keyword>